<evidence type="ECO:0000313" key="2">
    <source>
        <dbReference type="Proteomes" id="UP000237000"/>
    </source>
</evidence>
<keyword evidence="2" id="KW-1185">Reference proteome</keyword>
<name>A0A2P5F4L4_TREOI</name>
<protein>
    <submittedName>
        <fullName evidence="1">Uncharacterized protein</fullName>
    </submittedName>
</protein>
<proteinExistence type="predicted"/>
<dbReference type="EMBL" id="JXTC01000062">
    <property type="protein sequence ID" value="PON92738.1"/>
    <property type="molecule type" value="Genomic_DNA"/>
</dbReference>
<dbReference type="OrthoDB" id="10267610at2759"/>
<evidence type="ECO:0000313" key="1">
    <source>
        <dbReference type="EMBL" id="PON92738.1"/>
    </source>
</evidence>
<dbReference type="AlphaFoldDB" id="A0A2P5F4L4"/>
<feature type="non-terminal residue" evidence="1">
    <location>
        <position position="1"/>
    </location>
</feature>
<reference evidence="2" key="1">
    <citation type="submission" date="2016-06" db="EMBL/GenBank/DDBJ databases">
        <title>Parallel loss of symbiosis genes in relatives of nitrogen-fixing non-legume Parasponia.</title>
        <authorList>
            <person name="Van Velzen R."/>
            <person name="Holmer R."/>
            <person name="Bu F."/>
            <person name="Rutten L."/>
            <person name="Van Zeijl A."/>
            <person name="Liu W."/>
            <person name="Santuari L."/>
            <person name="Cao Q."/>
            <person name="Sharma T."/>
            <person name="Shen D."/>
            <person name="Roswanjaya Y."/>
            <person name="Wardhani T."/>
            <person name="Kalhor M.S."/>
            <person name="Jansen J."/>
            <person name="Van den Hoogen J."/>
            <person name="Gungor B."/>
            <person name="Hartog M."/>
            <person name="Hontelez J."/>
            <person name="Verver J."/>
            <person name="Yang W.-C."/>
            <person name="Schijlen E."/>
            <person name="Repin R."/>
            <person name="Schilthuizen M."/>
            <person name="Schranz E."/>
            <person name="Heidstra R."/>
            <person name="Miyata K."/>
            <person name="Fedorova E."/>
            <person name="Kohlen W."/>
            <person name="Bisseling T."/>
            <person name="Smit S."/>
            <person name="Geurts R."/>
        </authorList>
    </citation>
    <scope>NUCLEOTIDE SEQUENCE [LARGE SCALE GENOMIC DNA]</scope>
    <source>
        <strain evidence="2">cv. RG33-2</strain>
    </source>
</reference>
<organism evidence="1 2">
    <name type="scientific">Trema orientale</name>
    <name type="common">Charcoal tree</name>
    <name type="synonym">Celtis orientalis</name>
    <dbReference type="NCBI Taxonomy" id="63057"/>
    <lineage>
        <taxon>Eukaryota</taxon>
        <taxon>Viridiplantae</taxon>
        <taxon>Streptophyta</taxon>
        <taxon>Embryophyta</taxon>
        <taxon>Tracheophyta</taxon>
        <taxon>Spermatophyta</taxon>
        <taxon>Magnoliopsida</taxon>
        <taxon>eudicotyledons</taxon>
        <taxon>Gunneridae</taxon>
        <taxon>Pentapetalae</taxon>
        <taxon>rosids</taxon>
        <taxon>fabids</taxon>
        <taxon>Rosales</taxon>
        <taxon>Cannabaceae</taxon>
        <taxon>Trema</taxon>
    </lineage>
</organism>
<comment type="caution">
    <text evidence="1">The sequence shown here is derived from an EMBL/GenBank/DDBJ whole genome shotgun (WGS) entry which is preliminary data.</text>
</comment>
<gene>
    <name evidence="1" type="ORF">TorRG33x02_113360</name>
</gene>
<dbReference type="Proteomes" id="UP000237000">
    <property type="component" value="Unassembled WGS sequence"/>
</dbReference>
<accession>A0A2P5F4L4</accession>
<sequence length="102" mass="10263">AVGGGADLVRNVGTALGREGSGKSGVDSRDLTGCVLQALAGVLAVDGGLGQGDQGLDSIAAGGCWGSASLEVPQAWRQRALDLTTGQGFGHWHNCRNHGHND</sequence>
<dbReference type="InParanoid" id="A0A2P5F4L4"/>